<dbReference type="InterPro" id="IPR036291">
    <property type="entry name" value="NAD(P)-bd_dom_sf"/>
</dbReference>
<dbReference type="PROSITE" id="PS00061">
    <property type="entry name" value="ADH_SHORT"/>
    <property type="match status" value="1"/>
</dbReference>
<gene>
    <name evidence="5" type="ORF">OHK93_006250</name>
</gene>
<dbReference type="Gene3D" id="3.40.50.720">
    <property type="entry name" value="NAD(P)-binding Rossmann-like Domain"/>
    <property type="match status" value="1"/>
</dbReference>
<feature type="compositionally biased region" description="Basic and acidic residues" evidence="4">
    <location>
        <begin position="627"/>
        <end position="639"/>
    </location>
</feature>
<dbReference type="Proteomes" id="UP001161017">
    <property type="component" value="Unassembled WGS sequence"/>
</dbReference>
<evidence type="ECO:0000256" key="3">
    <source>
        <dbReference type="ARBA" id="ARBA00023002"/>
    </source>
</evidence>
<dbReference type="PRINTS" id="PR00081">
    <property type="entry name" value="GDHRDH"/>
</dbReference>
<dbReference type="GO" id="GO:0005737">
    <property type="term" value="C:cytoplasm"/>
    <property type="evidence" value="ECO:0007669"/>
    <property type="project" value="TreeGrafter"/>
</dbReference>
<keyword evidence="2" id="KW-0521">NADP</keyword>
<dbReference type="AlphaFoldDB" id="A0AA43QI66"/>
<evidence type="ECO:0000313" key="5">
    <source>
        <dbReference type="EMBL" id="MDI1486988.1"/>
    </source>
</evidence>
<dbReference type="PANTHER" id="PTHR44229">
    <property type="entry name" value="15-HYDROXYPROSTAGLANDIN DEHYDROGENASE [NAD(+)]"/>
    <property type="match status" value="1"/>
</dbReference>
<feature type="region of interest" description="Disordered" evidence="4">
    <location>
        <begin position="622"/>
        <end position="642"/>
    </location>
</feature>
<dbReference type="SUPFAM" id="SSF51735">
    <property type="entry name" value="NAD(P)-binding Rossmann-fold domains"/>
    <property type="match status" value="1"/>
</dbReference>
<sequence>MSTTAEGKYSVVDVVHQSPPLDLSSSIDESWVKGKTILITGGASGFGEALFRRWAAAGAFVIIGDINVKRGDQLVRDVSNETGSKQLHFIQCDVTDWSSQVEFFKSAIKLSPHGGIDCVVASAGVIDKAAEYENPKGLDGKDPPPPNIAVMDINLTGVLYTTHLALFWLARNPGSSPASPQCDPKKTVRDRHLLLISSMAGLGPVPGQLLYTSSKHAVVGLYRSLRSTVFKHGVRANLMCPYYVETPLISAPGRAVLAGIPLAKIEDVIQAATRFVSNPQICGRAVAVGPKLKVKPGANDEWEWVADPGSDGRAVFEVFATDFDDVEPASRRIISLLNRATEIRGCYNLLSPISHNGPKRPNYLTSLVNQNTTFLPNAAFQPPEPLPYRYPDTTDTFANYKYRNTCNISSLDLHAPFAPLCPDRKSLLQAMSGGGRIGFDAPYMPRGCDMRWFTTEEICEILSRFEKMIIVGDSMMRHVIGSINVLIRRDLGYGAVTDWNFSPEERRDCFCNYQFNVKACSIQGIFRTADVLKNDPDSLACPTAVGGQGSNTVDVMIEQMIRFPIAPEEIDRLKDLLPATKPKRPYAFVFGHGLWNDLDLQATVDWLDLILETVVGKAGWLGGSASHRGEKEKGEDGGGGKRVRKFRREEGFFPRLMLTPNAAGKEKPDEWIVSQGNKALMVFEESVKVEAAKRGVEHLGTWNMSVQSNKFDGV</sequence>
<dbReference type="GO" id="GO:0016616">
    <property type="term" value="F:oxidoreductase activity, acting on the CH-OH group of donors, NAD or NADP as acceptor"/>
    <property type="evidence" value="ECO:0007669"/>
    <property type="project" value="TreeGrafter"/>
</dbReference>
<organism evidence="5 6">
    <name type="scientific">Ramalina farinacea</name>
    <dbReference type="NCBI Taxonomy" id="258253"/>
    <lineage>
        <taxon>Eukaryota</taxon>
        <taxon>Fungi</taxon>
        <taxon>Dikarya</taxon>
        <taxon>Ascomycota</taxon>
        <taxon>Pezizomycotina</taxon>
        <taxon>Lecanoromycetes</taxon>
        <taxon>OSLEUM clade</taxon>
        <taxon>Lecanoromycetidae</taxon>
        <taxon>Lecanorales</taxon>
        <taxon>Lecanorineae</taxon>
        <taxon>Ramalinaceae</taxon>
        <taxon>Ramalina</taxon>
    </lineage>
</organism>
<comment type="similarity">
    <text evidence="1">Belongs to the short-chain dehydrogenases/reductases (SDR) family.</text>
</comment>
<dbReference type="EMBL" id="JAPUFD010000004">
    <property type="protein sequence ID" value="MDI1486988.1"/>
    <property type="molecule type" value="Genomic_DNA"/>
</dbReference>
<evidence type="ECO:0000256" key="2">
    <source>
        <dbReference type="ARBA" id="ARBA00022857"/>
    </source>
</evidence>
<dbReference type="InterPro" id="IPR002347">
    <property type="entry name" value="SDR_fam"/>
</dbReference>
<dbReference type="Pfam" id="PF13561">
    <property type="entry name" value="adh_short_C2"/>
    <property type="match status" value="1"/>
</dbReference>
<accession>A0AA43QI66</accession>
<keyword evidence="3" id="KW-0560">Oxidoreductase</keyword>
<dbReference type="InterPro" id="IPR020904">
    <property type="entry name" value="Sc_DH/Rdtase_CS"/>
</dbReference>
<reference evidence="5" key="1">
    <citation type="journal article" date="2023" name="Genome Biol. Evol.">
        <title>First Whole Genome Sequence and Flow Cytometry Genome Size Data for the Lichen-Forming Fungus Ramalina farinacea (Ascomycota).</title>
        <authorList>
            <person name="Llewellyn T."/>
            <person name="Mian S."/>
            <person name="Hill R."/>
            <person name="Leitch I.J."/>
            <person name="Gaya E."/>
        </authorList>
    </citation>
    <scope>NUCLEOTIDE SEQUENCE</scope>
    <source>
        <strain evidence="5">LIQ254RAFAR</strain>
    </source>
</reference>
<dbReference type="PANTHER" id="PTHR44229:SF4">
    <property type="entry name" value="15-HYDROXYPROSTAGLANDIN DEHYDROGENASE [NAD(+)]"/>
    <property type="match status" value="1"/>
</dbReference>
<evidence type="ECO:0000313" key="6">
    <source>
        <dbReference type="Proteomes" id="UP001161017"/>
    </source>
</evidence>
<evidence type="ECO:0000256" key="4">
    <source>
        <dbReference type="SAM" id="MobiDB-lite"/>
    </source>
</evidence>
<evidence type="ECO:0000256" key="1">
    <source>
        <dbReference type="ARBA" id="ARBA00006484"/>
    </source>
</evidence>
<name>A0AA43QI66_9LECA</name>
<proteinExistence type="inferred from homology"/>
<comment type="caution">
    <text evidence="5">The sequence shown here is derived from an EMBL/GenBank/DDBJ whole genome shotgun (WGS) entry which is preliminary data.</text>
</comment>
<keyword evidence="6" id="KW-1185">Reference proteome</keyword>
<protein>
    <submittedName>
        <fullName evidence="5">Uncharacterized protein</fullName>
    </submittedName>
</protein>